<dbReference type="Pfam" id="PF04355">
    <property type="entry name" value="BamE"/>
    <property type="match status" value="1"/>
</dbReference>
<reference evidence="5 6" key="1">
    <citation type="submission" date="2023-07" db="EMBL/GenBank/DDBJ databases">
        <title>Genomic Encyclopedia of Type Strains, Phase IV (KMG-IV): sequencing the most valuable type-strain genomes for metagenomic binning, comparative biology and taxonomic classification.</title>
        <authorList>
            <person name="Goeker M."/>
        </authorList>
    </citation>
    <scope>NUCLEOTIDE SEQUENCE [LARGE SCALE GENOMIC DNA]</scope>
    <source>
        <strain evidence="5 6">B6-8</strain>
    </source>
</reference>
<proteinExistence type="predicted"/>
<keyword evidence="1" id="KW-0732">Signal</keyword>
<dbReference type="Proteomes" id="UP001241603">
    <property type="component" value="Unassembled WGS sequence"/>
</dbReference>
<evidence type="ECO:0000313" key="5">
    <source>
        <dbReference type="EMBL" id="MDQ0436190.1"/>
    </source>
</evidence>
<evidence type="ECO:0000256" key="2">
    <source>
        <dbReference type="ARBA" id="ARBA00023136"/>
    </source>
</evidence>
<dbReference type="EMBL" id="JAUSVO010000001">
    <property type="protein sequence ID" value="MDQ0436190.1"/>
    <property type="molecule type" value="Genomic_DNA"/>
</dbReference>
<dbReference type="RefSeq" id="WP_266347121.1">
    <property type="nucleotide sequence ID" value="NZ_JAPKNG010000001.1"/>
</dbReference>
<protein>
    <submittedName>
        <fullName evidence="5">Outer membrane protein assembly factor BamE (Lipoprotein component of BamABCDE complex)</fullName>
    </submittedName>
</protein>
<accession>A0ABU0H1K4</accession>
<gene>
    <name evidence="5" type="ORF">QO014_000560</name>
</gene>
<comment type="caution">
    <text evidence="5">The sequence shown here is derived from an EMBL/GenBank/DDBJ whole genome shotgun (WGS) entry which is preliminary data.</text>
</comment>
<dbReference type="PANTHER" id="PTHR37482:SF1">
    <property type="entry name" value="OUTER MEMBRANE PROTEIN ASSEMBLY FACTOR BAME"/>
    <property type="match status" value="1"/>
</dbReference>
<dbReference type="InterPro" id="IPR026592">
    <property type="entry name" value="BamE"/>
</dbReference>
<dbReference type="Gene3D" id="3.30.1450.10">
    <property type="match status" value="1"/>
</dbReference>
<evidence type="ECO:0000259" key="4">
    <source>
        <dbReference type="Pfam" id="PF04355"/>
    </source>
</evidence>
<organism evidence="5 6">
    <name type="scientific">Kaistia dalseonensis</name>
    <dbReference type="NCBI Taxonomy" id="410840"/>
    <lineage>
        <taxon>Bacteria</taxon>
        <taxon>Pseudomonadati</taxon>
        <taxon>Pseudomonadota</taxon>
        <taxon>Alphaproteobacteria</taxon>
        <taxon>Hyphomicrobiales</taxon>
        <taxon>Kaistiaceae</taxon>
        <taxon>Kaistia</taxon>
    </lineage>
</organism>
<dbReference type="PANTHER" id="PTHR37482">
    <property type="entry name" value="OUTER MEMBRANE PROTEIN ASSEMBLY FACTOR BAME"/>
    <property type="match status" value="1"/>
</dbReference>
<evidence type="ECO:0000256" key="1">
    <source>
        <dbReference type="ARBA" id="ARBA00022729"/>
    </source>
</evidence>
<evidence type="ECO:0000313" key="6">
    <source>
        <dbReference type="Proteomes" id="UP001241603"/>
    </source>
</evidence>
<dbReference type="InterPro" id="IPR007450">
    <property type="entry name" value="BamE_dom"/>
</dbReference>
<keyword evidence="2" id="KW-0472">Membrane</keyword>
<keyword evidence="6" id="KW-1185">Reference proteome</keyword>
<evidence type="ECO:0000256" key="3">
    <source>
        <dbReference type="ARBA" id="ARBA00023237"/>
    </source>
</evidence>
<sequence>MPFGVTDQRFGGSARARRITVGMLAVFALVPLAGCLKSNTFGGLNETYHAGYVASSMALEQVPVGASRDQVLIVLGSPSTTADFGGEVFYYISQTRKRTMAFQRQKIVDQRILAVYFDKNQTVARIANYGLKDGKVFDFITQTTPTSGTDQGFLEQVLTGTMAMGGGNPFGG</sequence>
<name>A0ABU0H1K4_9HYPH</name>
<keyword evidence="3" id="KW-0998">Cell outer membrane</keyword>
<dbReference type="InterPro" id="IPR037873">
    <property type="entry name" value="BamE-like"/>
</dbReference>
<feature type="domain" description="Outer membrane protein assembly factor BamE" evidence="4">
    <location>
        <begin position="51"/>
        <end position="125"/>
    </location>
</feature>